<gene>
    <name evidence="1" type="ORF">NV381_22340</name>
</gene>
<evidence type="ECO:0000313" key="2">
    <source>
        <dbReference type="Proteomes" id="UP001300012"/>
    </source>
</evidence>
<name>A0ABT1YL70_9BACL</name>
<protein>
    <submittedName>
        <fullName evidence="1">Uncharacterized protein</fullName>
    </submittedName>
</protein>
<reference evidence="1 2" key="1">
    <citation type="submission" date="2022-08" db="EMBL/GenBank/DDBJ databases">
        <title>Paenibacillus endoradicis sp. nov., Paenibacillus radicibacter sp. nov and Paenibacillus pararadicis sp. nov., three cold-adapted plant growth-promoting bacteria isolated from root of Larix gmelinii in Great Khingan.</title>
        <authorList>
            <person name="Xue H."/>
        </authorList>
    </citation>
    <scope>NUCLEOTIDE SEQUENCE [LARGE SCALE GENOMIC DNA]</scope>
    <source>
        <strain evidence="1 2">N5-1-1-5</strain>
    </source>
</reference>
<dbReference type="Proteomes" id="UP001300012">
    <property type="component" value="Unassembled WGS sequence"/>
</dbReference>
<sequence length="146" mass="16986">MTNMTMKKMKNTYQQLTKKEKLLARQVTGYNTLISSLLVELRGLGEKLDASFAKEIVLRIQNEKGKLEEKLVSIRIDKSVMSAKLNFTFERILESNTIEELFSSINEKYESYAIPVEFTYEYDNENDDIKNVTFFKANSKNVEFNS</sequence>
<evidence type="ECO:0000313" key="1">
    <source>
        <dbReference type="EMBL" id="MCR8633931.1"/>
    </source>
</evidence>
<dbReference type="EMBL" id="JANQBD010000017">
    <property type="protein sequence ID" value="MCR8633931.1"/>
    <property type="molecule type" value="Genomic_DNA"/>
</dbReference>
<accession>A0ABT1YL70</accession>
<proteinExistence type="predicted"/>
<keyword evidence="2" id="KW-1185">Reference proteome</keyword>
<dbReference type="RefSeq" id="WP_258215501.1">
    <property type="nucleotide sequence ID" value="NZ_JANQBD010000017.1"/>
</dbReference>
<organism evidence="1 2">
    <name type="scientific">Paenibacillus radicis</name>
    <name type="common">ex Xue et al. 2023</name>
    <dbReference type="NCBI Taxonomy" id="2972489"/>
    <lineage>
        <taxon>Bacteria</taxon>
        <taxon>Bacillati</taxon>
        <taxon>Bacillota</taxon>
        <taxon>Bacilli</taxon>
        <taxon>Bacillales</taxon>
        <taxon>Paenibacillaceae</taxon>
        <taxon>Paenibacillus</taxon>
    </lineage>
</organism>
<comment type="caution">
    <text evidence="1">The sequence shown here is derived from an EMBL/GenBank/DDBJ whole genome shotgun (WGS) entry which is preliminary data.</text>
</comment>